<dbReference type="CDD" id="cd02966">
    <property type="entry name" value="TlpA_like_family"/>
    <property type="match status" value="1"/>
</dbReference>
<comment type="caution">
    <text evidence="2">The sequence shown here is derived from an EMBL/GenBank/DDBJ whole genome shotgun (WGS) entry which is preliminary data.</text>
</comment>
<protein>
    <recommendedName>
        <fullName evidence="1">Thioredoxin domain-containing protein</fullName>
    </recommendedName>
</protein>
<proteinExistence type="predicted"/>
<dbReference type="InterPro" id="IPR000866">
    <property type="entry name" value="AhpC/TSA"/>
</dbReference>
<evidence type="ECO:0000313" key="2">
    <source>
        <dbReference type="EMBL" id="KKB54265.1"/>
    </source>
</evidence>
<dbReference type="RefSeq" id="WP_028728308.1">
    <property type="nucleotide sequence ID" value="NZ_AUAE01000029.1"/>
</dbReference>
<name>A0A0F5J9S0_9BACT</name>
<dbReference type="SUPFAM" id="SSF52833">
    <property type="entry name" value="Thioredoxin-like"/>
    <property type="match status" value="1"/>
</dbReference>
<dbReference type="PROSITE" id="PS51257">
    <property type="entry name" value="PROKAR_LIPOPROTEIN"/>
    <property type="match status" value="1"/>
</dbReference>
<dbReference type="InterPro" id="IPR036249">
    <property type="entry name" value="Thioredoxin-like_sf"/>
</dbReference>
<dbReference type="PATRIC" id="fig|1203610.3.peg.3922"/>
<dbReference type="Proteomes" id="UP000033035">
    <property type="component" value="Unassembled WGS sequence"/>
</dbReference>
<dbReference type="PANTHER" id="PTHR42852">
    <property type="entry name" value="THIOL:DISULFIDE INTERCHANGE PROTEIN DSBE"/>
    <property type="match status" value="1"/>
</dbReference>
<evidence type="ECO:0000313" key="3">
    <source>
        <dbReference type="Proteomes" id="UP000033035"/>
    </source>
</evidence>
<sequence length="173" mass="20008">MHINKIFLYIFSLSLLLFSCIKDDESEAVINYVNVNDQVPSFAVEDTAGNTFNSKHFLDKQSLLVFFGTYCSDCQKVLPVVEEVWKELKDDPKFLLVTISREESAETVTQYWKDNRFTMPFYLDPKRSAFELFANNTIPRIYIIGPDTKVVWMSVESLDLSAKELIQKIKGLK</sequence>
<dbReference type="Pfam" id="PF00578">
    <property type="entry name" value="AhpC-TSA"/>
    <property type="match status" value="1"/>
</dbReference>
<dbReference type="PROSITE" id="PS51352">
    <property type="entry name" value="THIOREDOXIN_2"/>
    <property type="match status" value="1"/>
</dbReference>
<organism evidence="2 3">
    <name type="scientific">Parabacteroides gordonii MS-1 = DSM 23371</name>
    <dbReference type="NCBI Taxonomy" id="1203610"/>
    <lineage>
        <taxon>Bacteria</taxon>
        <taxon>Pseudomonadati</taxon>
        <taxon>Bacteroidota</taxon>
        <taxon>Bacteroidia</taxon>
        <taxon>Bacteroidales</taxon>
        <taxon>Tannerellaceae</taxon>
        <taxon>Parabacteroides</taxon>
    </lineage>
</organism>
<reference evidence="2 3" key="1">
    <citation type="submission" date="2013-04" db="EMBL/GenBank/DDBJ databases">
        <title>The Genome Sequence of Parabacteroides gordonii DSM 23371.</title>
        <authorList>
            <consortium name="The Broad Institute Genomics Platform"/>
            <person name="Earl A."/>
            <person name="Ward D."/>
            <person name="Feldgarden M."/>
            <person name="Gevers D."/>
            <person name="Martens E."/>
            <person name="Sakamoto M."/>
            <person name="Benno Y."/>
            <person name="Suzuki N."/>
            <person name="Matsunaga N."/>
            <person name="Koshihara K."/>
            <person name="Seki M."/>
            <person name="Komiya H."/>
            <person name="Walker B."/>
            <person name="Young S."/>
            <person name="Zeng Q."/>
            <person name="Gargeya S."/>
            <person name="Fitzgerald M."/>
            <person name="Haas B."/>
            <person name="Abouelleil A."/>
            <person name="Allen A.W."/>
            <person name="Alvarado L."/>
            <person name="Arachchi H.M."/>
            <person name="Berlin A.M."/>
            <person name="Chapman S.B."/>
            <person name="Gainer-Dewar J."/>
            <person name="Goldberg J."/>
            <person name="Griggs A."/>
            <person name="Gujja S."/>
            <person name="Hansen M."/>
            <person name="Howarth C."/>
            <person name="Imamovic A."/>
            <person name="Ireland A."/>
            <person name="Larimer J."/>
            <person name="McCowan C."/>
            <person name="Murphy C."/>
            <person name="Pearson M."/>
            <person name="Poon T.W."/>
            <person name="Priest M."/>
            <person name="Roberts A."/>
            <person name="Saif S."/>
            <person name="Shea T."/>
            <person name="Sisk P."/>
            <person name="Sykes S."/>
            <person name="Wortman J."/>
            <person name="Nusbaum C."/>
            <person name="Birren B."/>
        </authorList>
    </citation>
    <scope>NUCLEOTIDE SEQUENCE [LARGE SCALE GENOMIC DNA]</scope>
    <source>
        <strain evidence="2 3">MS-1</strain>
    </source>
</reference>
<gene>
    <name evidence="2" type="ORF">HMPREF1536_03850</name>
</gene>
<accession>A0A0F5J9S0</accession>
<dbReference type="PANTHER" id="PTHR42852:SF17">
    <property type="entry name" value="THIOREDOXIN-LIKE PROTEIN HI_1115"/>
    <property type="match status" value="1"/>
</dbReference>
<dbReference type="AlphaFoldDB" id="A0A0F5J9S0"/>
<dbReference type="GO" id="GO:0016491">
    <property type="term" value="F:oxidoreductase activity"/>
    <property type="evidence" value="ECO:0007669"/>
    <property type="project" value="InterPro"/>
</dbReference>
<dbReference type="GO" id="GO:0016209">
    <property type="term" value="F:antioxidant activity"/>
    <property type="evidence" value="ECO:0007669"/>
    <property type="project" value="InterPro"/>
</dbReference>
<dbReference type="STRING" id="1203610.HMPREF1536_03850"/>
<feature type="domain" description="Thioredoxin" evidence="1">
    <location>
        <begin position="33"/>
        <end position="173"/>
    </location>
</feature>
<dbReference type="EMBL" id="AQHW01000017">
    <property type="protein sequence ID" value="KKB54265.1"/>
    <property type="molecule type" value="Genomic_DNA"/>
</dbReference>
<dbReference type="Gene3D" id="3.40.30.10">
    <property type="entry name" value="Glutaredoxin"/>
    <property type="match status" value="1"/>
</dbReference>
<dbReference type="HOGENOM" id="CLU_042529_11_3_10"/>
<dbReference type="InterPro" id="IPR013766">
    <property type="entry name" value="Thioredoxin_domain"/>
</dbReference>
<dbReference type="InterPro" id="IPR050553">
    <property type="entry name" value="Thioredoxin_ResA/DsbE_sf"/>
</dbReference>
<evidence type="ECO:0000259" key="1">
    <source>
        <dbReference type="PROSITE" id="PS51352"/>
    </source>
</evidence>
<keyword evidence="3" id="KW-1185">Reference proteome</keyword>